<evidence type="ECO:0000313" key="1">
    <source>
        <dbReference type="EMBL" id="CCX05098.1"/>
    </source>
</evidence>
<organism evidence="1 2">
    <name type="scientific">Pyronema omphalodes (strain CBS 100304)</name>
    <name type="common">Pyronema confluens</name>
    <dbReference type="NCBI Taxonomy" id="1076935"/>
    <lineage>
        <taxon>Eukaryota</taxon>
        <taxon>Fungi</taxon>
        <taxon>Dikarya</taxon>
        <taxon>Ascomycota</taxon>
        <taxon>Pezizomycotina</taxon>
        <taxon>Pezizomycetes</taxon>
        <taxon>Pezizales</taxon>
        <taxon>Pyronemataceae</taxon>
        <taxon>Pyronema</taxon>
    </lineage>
</organism>
<dbReference type="AlphaFoldDB" id="U4KUP9"/>
<sequence>MAVVHGHEDIVHLLLQRENTRVNQSVIDSDYHGLTALFLATSVKRSFGKVMEHRTTLGGAEDLEGSLVTGVSLGGVGFKGAK</sequence>
<keyword evidence="2" id="KW-1185">Reference proteome</keyword>
<evidence type="ECO:0000313" key="2">
    <source>
        <dbReference type="Proteomes" id="UP000018144"/>
    </source>
</evidence>
<name>U4KUP9_PYROM</name>
<dbReference type="Proteomes" id="UP000018144">
    <property type="component" value="Unassembled WGS sequence"/>
</dbReference>
<dbReference type="EMBL" id="HF935234">
    <property type="protein sequence ID" value="CCX05098.1"/>
    <property type="molecule type" value="Genomic_DNA"/>
</dbReference>
<protein>
    <submittedName>
        <fullName evidence="1">Uncharacterized protein</fullName>
    </submittedName>
</protein>
<accession>U4KUP9</accession>
<proteinExistence type="predicted"/>
<reference evidence="1 2" key="1">
    <citation type="journal article" date="2013" name="PLoS Genet.">
        <title>The genome and development-dependent transcriptomes of Pyronema confluens: a window into fungal evolution.</title>
        <authorList>
            <person name="Traeger S."/>
            <person name="Altegoer F."/>
            <person name="Freitag M."/>
            <person name="Gabaldon T."/>
            <person name="Kempken F."/>
            <person name="Kumar A."/>
            <person name="Marcet-Houben M."/>
            <person name="Poggeler S."/>
            <person name="Stajich J.E."/>
            <person name="Nowrousian M."/>
        </authorList>
    </citation>
    <scope>NUCLEOTIDE SEQUENCE [LARGE SCALE GENOMIC DNA]</scope>
    <source>
        <strain evidence="2">CBS 100304</strain>
        <tissue evidence="1">Vegetative mycelium</tissue>
    </source>
</reference>
<gene>
    <name evidence="1" type="ORF">PCON_04685</name>
</gene>